<dbReference type="Gene3D" id="1.10.510.10">
    <property type="entry name" value="Transferase(Phosphotransferase) domain 1"/>
    <property type="match status" value="1"/>
</dbReference>
<evidence type="ECO:0000256" key="5">
    <source>
        <dbReference type="SAM" id="MobiDB-lite"/>
    </source>
</evidence>
<proteinExistence type="predicted"/>
<comment type="caution">
    <text evidence="8">The sequence shown here is derived from an EMBL/GenBank/DDBJ whole genome shotgun (WGS) entry which is preliminary data.</text>
</comment>
<feature type="region of interest" description="Disordered" evidence="5">
    <location>
        <begin position="269"/>
        <end position="396"/>
    </location>
</feature>
<feature type="compositionally biased region" description="Polar residues" evidence="5">
    <location>
        <begin position="325"/>
        <end position="337"/>
    </location>
</feature>
<dbReference type="GO" id="GO:0005524">
    <property type="term" value="F:ATP binding"/>
    <property type="evidence" value="ECO:0007669"/>
    <property type="project" value="UniProtKB-KW"/>
</dbReference>
<dbReference type="PROSITE" id="PS50011">
    <property type="entry name" value="PROTEIN_KINASE_DOM"/>
    <property type="match status" value="1"/>
</dbReference>
<evidence type="ECO:0000313" key="8">
    <source>
        <dbReference type="EMBL" id="PSK97099.1"/>
    </source>
</evidence>
<dbReference type="RefSeq" id="WP_106583496.1">
    <property type="nucleotide sequence ID" value="NZ_PYGA01000009.1"/>
</dbReference>
<dbReference type="PANTHER" id="PTHR43289:SF34">
    <property type="entry name" value="SERINE_THREONINE-PROTEIN KINASE YBDM-RELATED"/>
    <property type="match status" value="1"/>
</dbReference>
<dbReference type="Gene3D" id="3.30.200.20">
    <property type="entry name" value="Phosphorylase Kinase, domain 1"/>
    <property type="match status" value="1"/>
</dbReference>
<evidence type="ECO:0000256" key="6">
    <source>
        <dbReference type="SAM" id="Phobius"/>
    </source>
</evidence>
<keyword evidence="8" id="KW-0723">Serine/threonine-protein kinase</keyword>
<dbReference type="InterPro" id="IPR008271">
    <property type="entry name" value="Ser/Thr_kinase_AS"/>
</dbReference>
<dbReference type="PANTHER" id="PTHR43289">
    <property type="entry name" value="MITOGEN-ACTIVATED PROTEIN KINASE KINASE KINASE 20-RELATED"/>
    <property type="match status" value="1"/>
</dbReference>
<dbReference type="GO" id="GO:0004674">
    <property type="term" value="F:protein serine/threonine kinase activity"/>
    <property type="evidence" value="ECO:0007669"/>
    <property type="project" value="UniProtKB-KW"/>
</dbReference>
<dbReference type="Proteomes" id="UP000240542">
    <property type="component" value="Unassembled WGS sequence"/>
</dbReference>
<dbReference type="AlphaFoldDB" id="A0A2P8DIW0"/>
<protein>
    <submittedName>
        <fullName evidence="8">Serine/threonine protein kinase</fullName>
    </submittedName>
</protein>
<evidence type="ECO:0000313" key="9">
    <source>
        <dbReference type="Proteomes" id="UP000240542"/>
    </source>
</evidence>
<feature type="compositionally biased region" description="Basic and acidic residues" evidence="5">
    <location>
        <begin position="275"/>
        <end position="285"/>
    </location>
</feature>
<evidence type="ECO:0000259" key="7">
    <source>
        <dbReference type="PROSITE" id="PS50011"/>
    </source>
</evidence>
<keyword evidence="9" id="KW-1185">Reference proteome</keyword>
<evidence type="ECO:0000256" key="4">
    <source>
        <dbReference type="ARBA" id="ARBA00022840"/>
    </source>
</evidence>
<reference evidence="8 9" key="1">
    <citation type="submission" date="2018-03" db="EMBL/GenBank/DDBJ databases">
        <title>Genomic Encyclopedia of Archaeal and Bacterial Type Strains, Phase II (KMG-II): from individual species to whole genera.</title>
        <authorList>
            <person name="Goeker M."/>
        </authorList>
    </citation>
    <scope>NUCLEOTIDE SEQUENCE [LARGE SCALE GENOMIC DNA]</scope>
    <source>
        <strain evidence="8 9">DSM 45312</strain>
    </source>
</reference>
<evidence type="ECO:0000256" key="3">
    <source>
        <dbReference type="ARBA" id="ARBA00022777"/>
    </source>
</evidence>
<feature type="domain" description="Protein kinase" evidence="7">
    <location>
        <begin position="18"/>
        <end position="271"/>
    </location>
</feature>
<evidence type="ECO:0000256" key="2">
    <source>
        <dbReference type="ARBA" id="ARBA00022741"/>
    </source>
</evidence>
<dbReference type="InterPro" id="IPR011009">
    <property type="entry name" value="Kinase-like_dom_sf"/>
</dbReference>
<gene>
    <name evidence="8" type="ORF">CLV63_109102</name>
</gene>
<dbReference type="EMBL" id="PYGA01000009">
    <property type="protein sequence ID" value="PSK97099.1"/>
    <property type="molecule type" value="Genomic_DNA"/>
</dbReference>
<keyword evidence="6" id="KW-1133">Transmembrane helix</keyword>
<dbReference type="InterPro" id="IPR000719">
    <property type="entry name" value="Prot_kinase_dom"/>
</dbReference>
<keyword evidence="6" id="KW-0812">Transmembrane</keyword>
<keyword evidence="2" id="KW-0547">Nucleotide-binding</keyword>
<feature type="transmembrane region" description="Helical" evidence="6">
    <location>
        <begin position="403"/>
        <end position="424"/>
    </location>
</feature>
<name>A0A2P8DIW0_9ACTN</name>
<dbReference type="OrthoDB" id="3915799at2"/>
<keyword evidence="6" id="KW-0472">Membrane</keyword>
<accession>A0A2P8DIW0</accession>
<evidence type="ECO:0000256" key="1">
    <source>
        <dbReference type="ARBA" id="ARBA00022679"/>
    </source>
</evidence>
<organism evidence="8 9">
    <name type="scientific">Murinocardiopsis flavida</name>
    <dbReference type="NCBI Taxonomy" id="645275"/>
    <lineage>
        <taxon>Bacteria</taxon>
        <taxon>Bacillati</taxon>
        <taxon>Actinomycetota</taxon>
        <taxon>Actinomycetes</taxon>
        <taxon>Streptosporangiales</taxon>
        <taxon>Nocardiopsidaceae</taxon>
        <taxon>Murinocardiopsis</taxon>
    </lineage>
</organism>
<keyword evidence="3 8" id="KW-0418">Kinase</keyword>
<dbReference type="Pfam" id="PF00069">
    <property type="entry name" value="Pkinase"/>
    <property type="match status" value="1"/>
</dbReference>
<dbReference type="PROSITE" id="PS00108">
    <property type="entry name" value="PROTEIN_KINASE_ST"/>
    <property type="match status" value="1"/>
</dbReference>
<keyword evidence="4" id="KW-0067">ATP-binding</keyword>
<dbReference type="SUPFAM" id="SSF56112">
    <property type="entry name" value="Protein kinase-like (PK-like)"/>
    <property type="match status" value="1"/>
</dbReference>
<keyword evidence="1" id="KW-0808">Transferase</keyword>
<sequence>MPGSQPLLPNDPASFGAYSVVGRLGKGGQGIVFLGRDGEGDEYAIKVLNDTWAADNDLRKRFEKEVRAAQKVASFCTSAIHEANLDADPPYVVSEYVPGMSLQEAVAAEGPRKGASLQRLAVSTATALVAIHQAGIVHRDFKPGNVLLGPDGPRVIDFGIARVDDGTATMTNSIVGTPSYMSPEQIEGSGITDRADIFAWGCVMAFASTGNAPFGSDSVPAVVHRVVSAPPDIGAITGPLRPIIEECLNKDPNRRPSAQQLLMRLLGHESPASTDEIKREGEQRAAESGPQSGPNAPYGAFPPHSGPQTPFPQQPPTGMNRPMTGPQQHGGFNTPLPQQRPMAPQNPQGMHNPMGPGPGAQRPPMAGPNTTFGPGFGGPQHTMGPQQPPKPAQQEDPLLSQGWVVPAVLIAIIILLLLLVLVSLSGG</sequence>
<dbReference type="CDD" id="cd14014">
    <property type="entry name" value="STKc_PknB_like"/>
    <property type="match status" value="1"/>
</dbReference>